<dbReference type="EMBL" id="AP023359">
    <property type="protein sequence ID" value="BCJ70134.1"/>
    <property type="molecule type" value="Genomic_DNA"/>
</dbReference>
<accession>A0A810NCT0</accession>
<name>A0A810NCT0_9ACTN</name>
<evidence type="ECO:0000313" key="3">
    <source>
        <dbReference type="Proteomes" id="UP000680866"/>
    </source>
</evidence>
<dbReference type="AlphaFoldDB" id="A0A810NCT0"/>
<dbReference type="Proteomes" id="UP000680866">
    <property type="component" value="Chromosome"/>
</dbReference>
<sequence length="439" mass="48583">MRSRWRSTAVPALAGLFAAAVAAGLGVVGTGVAHAVPGDNLAWTATASASYTSPWESVAAIRDGIDPPSSNDTVNPRWGTWPNTGQQWAELTWTSAQTIRAAEVYFFDDNGGVRLPAAWRVQSWNGSGYVDVSGASAYPILRDRYNLVTFNAVSTTRLRVLLTSGTASVGLLEFKAHANPPGGGPTTPPPSSGWNPPANLVTPLAQVWQHQEETYNNGNLYGFRNYGWDQVMANGGYLNFCVRWDSSANVTAAQRDQVHATLARQYKKWMDVMVGHNAWPYTDVPIRVVGWAVRNRAQLQWTDNSVDIYVNNIRENAPQCSEPCGRFFNQNGQYPNCPGGAARHYDQSLWLTDGFGGGAGGDWGQRMGREYYMNNLNAENMTILLHEIGHTFGLDDFYDWTPSGVGGFIMRAGSASSITDFDRWMFRDWWRHLKNRYGY</sequence>
<keyword evidence="1" id="KW-0732">Signal</keyword>
<organism evidence="2 3">
    <name type="scientific">Polymorphospora rubra</name>
    <dbReference type="NCBI Taxonomy" id="338584"/>
    <lineage>
        <taxon>Bacteria</taxon>
        <taxon>Bacillati</taxon>
        <taxon>Actinomycetota</taxon>
        <taxon>Actinomycetes</taxon>
        <taxon>Micromonosporales</taxon>
        <taxon>Micromonosporaceae</taxon>
        <taxon>Polymorphospora</taxon>
    </lineage>
</organism>
<proteinExistence type="predicted"/>
<dbReference type="PANTHER" id="PTHR35606:SF4">
    <property type="entry name" value="CELLULOSE-BINDING FAMILY II PROTEIN"/>
    <property type="match status" value="1"/>
</dbReference>
<reference evidence="2" key="1">
    <citation type="submission" date="2020-08" db="EMBL/GenBank/DDBJ databases">
        <title>Whole genome shotgun sequence of Polymorphospora rubra NBRC 101157.</title>
        <authorList>
            <person name="Komaki H."/>
            <person name="Tamura T."/>
        </authorList>
    </citation>
    <scope>NUCLEOTIDE SEQUENCE</scope>
    <source>
        <strain evidence="2">NBRC 101157</strain>
    </source>
</reference>
<protein>
    <recommendedName>
        <fullName evidence="4">Cellulose-binding protein</fullName>
    </recommendedName>
</protein>
<gene>
    <name evidence="2" type="ORF">Prubr_71550</name>
</gene>
<evidence type="ECO:0008006" key="4">
    <source>
        <dbReference type="Google" id="ProtNLM"/>
    </source>
</evidence>
<dbReference type="SUPFAM" id="SSF55486">
    <property type="entry name" value="Metalloproteases ('zincins'), catalytic domain"/>
    <property type="match status" value="1"/>
</dbReference>
<feature type="signal peptide" evidence="1">
    <location>
        <begin position="1"/>
        <end position="22"/>
    </location>
</feature>
<dbReference type="Gene3D" id="2.60.120.260">
    <property type="entry name" value="Galactose-binding domain-like"/>
    <property type="match status" value="1"/>
</dbReference>
<dbReference type="PANTHER" id="PTHR35606">
    <property type="entry name" value="CELLULOSE-BINDING FAMILY II PROTEIN"/>
    <property type="match status" value="1"/>
</dbReference>
<dbReference type="KEGG" id="pry:Prubr_71550"/>
<feature type="chain" id="PRO_5039202595" description="Cellulose-binding protein" evidence="1">
    <location>
        <begin position="23"/>
        <end position="439"/>
    </location>
</feature>
<dbReference type="RefSeq" id="WP_246568091.1">
    <property type="nucleotide sequence ID" value="NZ_AP023359.1"/>
</dbReference>
<keyword evidence="3" id="KW-1185">Reference proteome</keyword>
<evidence type="ECO:0000256" key="1">
    <source>
        <dbReference type="SAM" id="SignalP"/>
    </source>
</evidence>
<evidence type="ECO:0000313" key="2">
    <source>
        <dbReference type="EMBL" id="BCJ70134.1"/>
    </source>
</evidence>